<comment type="caution">
    <text evidence="15">The sequence shown here is derived from an EMBL/GenBank/DDBJ whole genome shotgun (WGS) entry which is preliminary data.</text>
</comment>
<dbReference type="RefSeq" id="WP_114402437.1">
    <property type="nucleotide sequence ID" value="NZ_QPGB01000002.1"/>
</dbReference>
<dbReference type="OrthoDB" id="9805133at2"/>
<comment type="similarity">
    <text evidence="12">Belongs to the exbB/tolQ family.</text>
</comment>
<evidence type="ECO:0000256" key="7">
    <source>
        <dbReference type="ARBA" id="ARBA00022692"/>
    </source>
</evidence>
<keyword evidence="5" id="KW-1003">Cell membrane</keyword>
<dbReference type="PANTHER" id="PTHR30625">
    <property type="entry name" value="PROTEIN TOLQ"/>
    <property type="match status" value="1"/>
</dbReference>
<comment type="function">
    <text evidence="11">Involved in the TonB-dependent energy-dependent transport of various receptor-bound substrates. Protects ExbD from proteolytic degradation and functionally stabilizes TonB.</text>
</comment>
<keyword evidence="7 13" id="KW-0812">Transmembrane</keyword>
<accession>A0A368L455</accession>
<evidence type="ECO:0000256" key="8">
    <source>
        <dbReference type="ARBA" id="ARBA00022927"/>
    </source>
</evidence>
<dbReference type="Pfam" id="PF01618">
    <property type="entry name" value="MotA_ExbB"/>
    <property type="match status" value="1"/>
</dbReference>
<dbReference type="Proteomes" id="UP000252357">
    <property type="component" value="Unassembled WGS sequence"/>
</dbReference>
<keyword evidence="4 12" id="KW-0813">Transport</keyword>
<dbReference type="GO" id="GO:0017038">
    <property type="term" value="P:protein import"/>
    <property type="evidence" value="ECO:0007669"/>
    <property type="project" value="TreeGrafter"/>
</dbReference>
<evidence type="ECO:0000256" key="9">
    <source>
        <dbReference type="ARBA" id="ARBA00022989"/>
    </source>
</evidence>
<feature type="transmembrane region" description="Helical" evidence="13">
    <location>
        <begin position="20"/>
        <end position="42"/>
    </location>
</feature>
<evidence type="ECO:0000313" key="15">
    <source>
        <dbReference type="EMBL" id="RCS58354.1"/>
    </source>
</evidence>
<dbReference type="AlphaFoldDB" id="A0A368L455"/>
<evidence type="ECO:0000259" key="14">
    <source>
        <dbReference type="Pfam" id="PF01618"/>
    </source>
</evidence>
<feature type="transmembrane region" description="Helical" evidence="13">
    <location>
        <begin position="176"/>
        <end position="197"/>
    </location>
</feature>
<sequence length="244" mass="26201">MDNNLGLSHFWQQADSVSHSVAYLLLILSIVSWYYILGKAWLSWRVRRQSQQTLSHFWAASSMPDALRQIQTSDADGLFSDLAQASAQAAQLSQSSAPSLNTQIDPSELITRSLRQAINRNAARLESGQTLLASVGSTAPFIGLFGTVWGIYHALLSIAGSGQIMIDKVAGPVGEALIMTAAGLAVAIPAVLAYNAFTRVNRLILADLDGFAHDLHAYYTTGQQLSRPLRPAHEGADSPAKIGA</sequence>
<evidence type="ECO:0000256" key="5">
    <source>
        <dbReference type="ARBA" id="ARBA00022475"/>
    </source>
</evidence>
<dbReference type="InterPro" id="IPR050790">
    <property type="entry name" value="ExbB/TolQ_transport"/>
</dbReference>
<evidence type="ECO:0000256" key="10">
    <source>
        <dbReference type="ARBA" id="ARBA00023136"/>
    </source>
</evidence>
<keyword evidence="10 13" id="KW-0472">Membrane</keyword>
<feature type="transmembrane region" description="Helical" evidence="13">
    <location>
        <begin position="130"/>
        <end position="156"/>
    </location>
</feature>
<evidence type="ECO:0000256" key="2">
    <source>
        <dbReference type="ARBA" id="ARBA00011471"/>
    </source>
</evidence>
<reference evidence="15 16" key="1">
    <citation type="journal article" date="2018" name="Int. J. Syst. Evol. Microbiol.">
        <title>Parvibium lacunae gen. nov., sp. nov., a new member of the family Alcaligenaceae isolated from a freshwater pond.</title>
        <authorList>
            <person name="Chen W.M."/>
            <person name="Xie P.B."/>
            <person name="Hsu M.Y."/>
            <person name="Sheu S.Y."/>
        </authorList>
    </citation>
    <scope>NUCLEOTIDE SEQUENCE [LARGE SCALE GENOMIC DNA]</scope>
    <source>
        <strain evidence="15 16">KMB9</strain>
    </source>
</reference>
<name>A0A368L455_9BURK</name>
<organism evidence="15 16">
    <name type="scientific">Parvibium lacunae</name>
    <dbReference type="NCBI Taxonomy" id="1888893"/>
    <lineage>
        <taxon>Bacteria</taxon>
        <taxon>Pseudomonadati</taxon>
        <taxon>Pseudomonadota</taxon>
        <taxon>Betaproteobacteria</taxon>
        <taxon>Burkholderiales</taxon>
        <taxon>Alcaligenaceae</taxon>
        <taxon>Parvibium</taxon>
    </lineage>
</organism>
<protein>
    <recommendedName>
        <fullName evidence="3">Biopolymer transport protein ExbB</fullName>
    </recommendedName>
</protein>
<keyword evidence="8 12" id="KW-0653">Protein transport</keyword>
<keyword evidence="6" id="KW-0997">Cell inner membrane</keyword>
<keyword evidence="16" id="KW-1185">Reference proteome</keyword>
<dbReference type="PANTHER" id="PTHR30625:SF14">
    <property type="entry name" value="BIOPOLYMER TRANSPORT PROTEIN EXBB"/>
    <property type="match status" value="1"/>
</dbReference>
<dbReference type="GO" id="GO:0005886">
    <property type="term" value="C:plasma membrane"/>
    <property type="evidence" value="ECO:0007669"/>
    <property type="project" value="UniProtKB-SubCell"/>
</dbReference>
<evidence type="ECO:0000256" key="12">
    <source>
        <dbReference type="RuleBase" id="RU004057"/>
    </source>
</evidence>
<comment type="subcellular location">
    <subcellularLocation>
        <location evidence="1">Cell inner membrane</location>
        <topology evidence="1">Multi-pass membrane protein</topology>
    </subcellularLocation>
    <subcellularLocation>
        <location evidence="12">Membrane</location>
        <topology evidence="12">Multi-pass membrane protein</topology>
    </subcellularLocation>
</comment>
<dbReference type="EMBL" id="QPGB01000002">
    <property type="protein sequence ID" value="RCS58354.1"/>
    <property type="molecule type" value="Genomic_DNA"/>
</dbReference>
<feature type="domain" description="MotA/TolQ/ExbB proton channel" evidence="14">
    <location>
        <begin position="103"/>
        <end position="205"/>
    </location>
</feature>
<dbReference type="InterPro" id="IPR002898">
    <property type="entry name" value="MotA_ExbB_proton_chnl"/>
</dbReference>
<evidence type="ECO:0000256" key="3">
    <source>
        <dbReference type="ARBA" id="ARBA00022093"/>
    </source>
</evidence>
<keyword evidence="9 13" id="KW-1133">Transmembrane helix</keyword>
<evidence type="ECO:0000256" key="13">
    <source>
        <dbReference type="SAM" id="Phobius"/>
    </source>
</evidence>
<evidence type="ECO:0000256" key="6">
    <source>
        <dbReference type="ARBA" id="ARBA00022519"/>
    </source>
</evidence>
<evidence type="ECO:0000313" key="16">
    <source>
        <dbReference type="Proteomes" id="UP000252357"/>
    </source>
</evidence>
<comment type="subunit">
    <text evidence="2">The accessory proteins ExbB and ExbD seem to form a complex with TonB.</text>
</comment>
<evidence type="ECO:0000256" key="4">
    <source>
        <dbReference type="ARBA" id="ARBA00022448"/>
    </source>
</evidence>
<gene>
    <name evidence="15" type="ORF">DU000_05915</name>
</gene>
<evidence type="ECO:0000256" key="1">
    <source>
        <dbReference type="ARBA" id="ARBA00004429"/>
    </source>
</evidence>
<evidence type="ECO:0000256" key="11">
    <source>
        <dbReference type="ARBA" id="ARBA00024816"/>
    </source>
</evidence>
<proteinExistence type="inferred from homology"/>